<keyword evidence="7" id="KW-1005">Bacterial flagellum biogenesis</keyword>
<gene>
    <name evidence="14" type="primary">fliJ</name>
    <name evidence="13" type="ORF">ERS852420_02839</name>
    <name evidence="14" type="ORF">GMD30_01085</name>
    <name evidence="12" type="ORF">M72_07431</name>
</gene>
<evidence type="ECO:0000313" key="14">
    <source>
        <dbReference type="EMBL" id="MTR80323.1"/>
    </source>
</evidence>
<evidence type="ECO:0000313" key="13">
    <source>
        <dbReference type="EMBL" id="CUN12392.1"/>
    </source>
</evidence>
<keyword evidence="10" id="KW-1006">Bacterial flagellum protein export</keyword>
<protein>
    <recommendedName>
        <fullName evidence="3">Flagellar FliJ protein</fullName>
    </recommendedName>
</protein>
<dbReference type="RefSeq" id="WP_022046694.1">
    <property type="nucleotide sequence ID" value="NZ_CP173697.1"/>
</dbReference>
<sequence>MAKFVYRMQNILNIKQKLETQAKMTYSLANQKYLEQQKILQEYMVRRVGYEQHWKKLMQGNLNLQEVEHARADVNAMKTIVRRQMVEVHKAEKELEDARNRLKTVMQERKVQEKLREKAFEEFKQELAEAETKEIDELVSYTYNKGEQGE</sequence>
<reference evidence="14 17" key="3">
    <citation type="journal article" date="2019" name="Nat. Med.">
        <title>A library of human gut bacterial isolates paired with longitudinal multiomics data enables mechanistic microbiome research.</title>
        <authorList>
            <person name="Poyet M."/>
            <person name="Groussin M."/>
            <person name="Gibbons S.M."/>
            <person name="Avila-Pacheco J."/>
            <person name="Jiang X."/>
            <person name="Kearney S.M."/>
            <person name="Perrotta A.R."/>
            <person name="Berdy B."/>
            <person name="Zhao S."/>
            <person name="Lieberman T.D."/>
            <person name="Swanson P.K."/>
            <person name="Smith M."/>
            <person name="Roesemann S."/>
            <person name="Alexander J.E."/>
            <person name="Rich S.A."/>
            <person name="Livny J."/>
            <person name="Vlamakis H."/>
            <person name="Clish C."/>
            <person name="Bullock K."/>
            <person name="Deik A."/>
            <person name="Scott J."/>
            <person name="Pierce K.A."/>
            <person name="Xavier R.J."/>
            <person name="Alm E.J."/>
        </authorList>
    </citation>
    <scope>NUCLEOTIDE SEQUENCE [LARGE SCALE GENOMIC DNA]</scope>
    <source>
        <strain evidence="14 17">BIOML-A1</strain>
    </source>
</reference>
<evidence type="ECO:0000256" key="4">
    <source>
        <dbReference type="ARBA" id="ARBA00022448"/>
    </source>
</evidence>
<comment type="similarity">
    <text evidence="2">Belongs to the FliJ family.</text>
</comment>
<dbReference type="EMBL" id="CVRR01000019">
    <property type="protein sequence ID" value="CRL38674.1"/>
    <property type="molecule type" value="Genomic_DNA"/>
</dbReference>
<dbReference type="GO" id="GO:0015031">
    <property type="term" value="P:protein transport"/>
    <property type="evidence" value="ECO:0007669"/>
    <property type="project" value="UniProtKB-KW"/>
</dbReference>
<dbReference type="NCBIfam" id="TIGR02473">
    <property type="entry name" value="flagell_FliJ"/>
    <property type="match status" value="1"/>
</dbReference>
<evidence type="ECO:0000313" key="17">
    <source>
        <dbReference type="Proteomes" id="UP000446657"/>
    </source>
</evidence>
<keyword evidence="5" id="KW-1003">Cell membrane</keyword>
<evidence type="ECO:0000256" key="3">
    <source>
        <dbReference type="ARBA" id="ARBA00020392"/>
    </source>
</evidence>
<proteinExistence type="inferred from homology"/>
<evidence type="ECO:0000256" key="1">
    <source>
        <dbReference type="ARBA" id="ARBA00004413"/>
    </source>
</evidence>
<dbReference type="OrthoDB" id="1767518at2"/>
<dbReference type="GO" id="GO:0044781">
    <property type="term" value="P:bacterial-type flagellum organization"/>
    <property type="evidence" value="ECO:0007669"/>
    <property type="project" value="UniProtKB-KW"/>
</dbReference>
<evidence type="ECO:0000256" key="9">
    <source>
        <dbReference type="ARBA" id="ARBA00023136"/>
    </source>
</evidence>
<dbReference type="GO" id="GO:0071973">
    <property type="term" value="P:bacterial-type flagellum-dependent cell motility"/>
    <property type="evidence" value="ECO:0007669"/>
    <property type="project" value="InterPro"/>
</dbReference>
<dbReference type="Gene3D" id="1.10.287.1700">
    <property type="match status" value="1"/>
</dbReference>
<accession>A0A0M6WN22</accession>
<dbReference type="Proteomes" id="UP000446657">
    <property type="component" value="Unassembled WGS sequence"/>
</dbReference>
<evidence type="ECO:0000313" key="16">
    <source>
        <dbReference type="Proteomes" id="UP000095495"/>
    </source>
</evidence>
<evidence type="ECO:0000256" key="5">
    <source>
        <dbReference type="ARBA" id="ARBA00022475"/>
    </source>
</evidence>
<dbReference type="InterPro" id="IPR053716">
    <property type="entry name" value="Flag_assembly_chemotaxis_eff"/>
</dbReference>
<evidence type="ECO:0000256" key="2">
    <source>
        <dbReference type="ARBA" id="ARBA00010004"/>
    </source>
</evidence>
<dbReference type="GO" id="GO:0009288">
    <property type="term" value="C:bacterial-type flagellum"/>
    <property type="evidence" value="ECO:0007669"/>
    <property type="project" value="InterPro"/>
</dbReference>
<keyword evidence="6" id="KW-0145">Chemotaxis</keyword>
<keyword evidence="8" id="KW-0653">Protein transport</keyword>
<dbReference type="EMBL" id="WNAL01000001">
    <property type="protein sequence ID" value="MTR80323.1"/>
    <property type="molecule type" value="Genomic_DNA"/>
</dbReference>
<dbReference type="GeneID" id="99747995"/>
<evidence type="ECO:0000256" key="10">
    <source>
        <dbReference type="ARBA" id="ARBA00023225"/>
    </source>
</evidence>
<dbReference type="AlphaFoldDB" id="A0A0M6WN22"/>
<keyword evidence="13" id="KW-0282">Flagellum</keyword>
<reference evidence="12" key="1">
    <citation type="submission" date="2015-05" db="EMBL/GenBank/DDBJ databases">
        <authorList>
            <person name="Wang D.B."/>
            <person name="Wang M."/>
        </authorList>
    </citation>
    <scope>NUCLEOTIDE SEQUENCE [LARGE SCALE GENOMIC DNA]</scope>
    <source>
        <strain evidence="12">M72</strain>
    </source>
</reference>
<keyword evidence="9" id="KW-0472">Membrane</keyword>
<dbReference type="InterPro" id="IPR012823">
    <property type="entry name" value="Flagell_FliJ"/>
</dbReference>
<feature type="coiled-coil region" evidence="11">
    <location>
        <begin position="81"/>
        <end position="115"/>
    </location>
</feature>
<evidence type="ECO:0000256" key="11">
    <source>
        <dbReference type="SAM" id="Coils"/>
    </source>
</evidence>
<evidence type="ECO:0000256" key="8">
    <source>
        <dbReference type="ARBA" id="ARBA00022927"/>
    </source>
</evidence>
<evidence type="ECO:0000313" key="12">
    <source>
        <dbReference type="EMBL" id="CRL38674.1"/>
    </source>
</evidence>
<dbReference type="GO" id="GO:0005886">
    <property type="term" value="C:plasma membrane"/>
    <property type="evidence" value="ECO:0007669"/>
    <property type="project" value="UniProtKB-SubCell"/>
</dbReference>
<name>A0A0M6WN22_9FIRM</name>
<dbReference type="Pfam" id="PF02050">
    <property type="entry name" value="FliJ"/>
    <property type="match status" value="1"/>
</dbReference>
<keyword evidence="11" id="KW-0175">Coiled coil</keyword>
<evidence type="ECO:0000256" key="7">
    <source>
        <dbReference type="ARBA" id="ARBA00022795"/>
    </source>
</evidence>
<dbReference type="STRING" id="301302.ERS852420_02839"/>
<dbReference type="Proteomes" id="UP000049979">
    <property type="component" value="Unassembled WGS sequence"/>
</dbReference>
<dbReference type="GO" id="GO:0006935">
    <property type="term" value="P:chemotaxis"/>
    <property type="evidence" value="ECO:0007669"/>
    <property type="project" value="UniProtKB-KW"/>
</dbReference>
<dbReference type="Proteomes" id="UP000095495">
    <property type="component" value="Unassembled WGS sequence"/>
</dbReference>
<keyword evidence="13" id="KW-0969">Cilium</keyword>
<comment type="subcellular location">
    <subcellularLocation>
        <location evidence="1">Cell membrane</location>
        <topology evidence="1">Peripheral membrane protein</topology>
        <orientation evidence="1">Cytoplasmic side</orientation>
    </subcellularLocation>
</comment>
<evidence type="ECO:0000313" key="15">
    <source>
        <dbReference type="Proteomes" id="UP000049979"/>
    </source>
</evidence>
<keyword evidence="15" id="KW-1185">Reference proteome</keyword>
<keyword evidence="13" id="KW-0966">Cell projection</keyword>
<reference evidence="15" key="2">
    <citation type="submission" date="2015-05" db="EMBL/GenBank/DDBJ databases">
        <authorList>
            <consortium name="Pathogen Informatics"/>
        </authorList>
    </citation>
    <scope>NUCLEOTIDE SEQUENCE [LARGE SCALE GENOMIC DNA]</scope>
    <source>
        <strain evidence="13 16">2789STDY5608863</strain>
        <strain evidence="15">M72</strain>
    </source>
</reference>
<evidence type="ECO:0000256" key="6">
    <source>
        <dbReference type="ARBA" id="ARBA00022500"/>
    </source>
</evidence>
<keyword evidence="4" id="KW-0813">Transport</keyword>
<dbReference type="EMBL" id="CYXV01000014">
    <property type="protein sequence ID" value="CUN12392.1"/>
    <property type="molecule type" value="Genomic_DNA"/>
</dbReference>
<organism evidence="12 15">
    <name type="scientific">Roseburia faecis</name>
    <dbReference type="NCBI Taxonomy" id="301302"/>
    <lineage>
        <taxon>Bacteria</taxon>
        <taxon>Bacillati</taxon>
        <taxon>Bacillota</taxon>
        <taxon>Clostridia</taxon>
        <taxon>Lachnospirales</taxon>
        <taxon>Lachnospiraceae</taxon>
        <taxon>Roseburia</taxon>
    </lineage>
</organism>